<dbReference type="AlphaFoldDB" id="A0AAV9G672"/>
<dbReference type="GO" id="GO:0016616">
    <property type="term" value="F:oxidoreductase activity, acting on the CH-OH group of donors, NAD or NADP as acceptor"/>
    <property type="evidence" value="ECO:0007669"/>
    <property type="project" value="TreeGrafter"/>
</dbReference>
<dbReference type="EMBL" id="MU866007">
    <property type="protein sequence ID" value="KAK4442775.1"/>
    <property type="molecule type" value="Genomic_DNA"/>
</dbReference>
<name>A0AAV9G672_9PEZI</name>
<feature type="domain" description="NAD-dependent epimerase/dehydratase" evidence="3">
    <location>
        <begin position="13"/>
        <end position="260"/>
    </location>
</feature>
<comment type="similarity">
    <text evidence="2">Belongs to the NAD(P)-dependent epimerase/dehydratase family. Dihydroflavonol-4-reductase subfamily.</text>
</comment>
<sequence>MSPTPAIPKGALVLITGINGYLASELALHLLTLGYRVRGTVRALPKATWLTTSLLKPHHDSGAFSVIEVPQIDTPDAFSSAIKDVSAVFHLATFGFGVDPNDIIPREVAAIRSFLTTAKNEPSVRRFVLTSSIVAAATYTPTSTEHVTAASWNETAVKAAWAPPPYDASRLMPVYSASKVAAEKEFWRFHEEEKPGFVMNAVLPQSIVGRRLNKNSESVSAALIPDLFAGRTAVHDSMIPAMSAADVRDVALLHVAAALDTELDGKRIYAWGRPMTWNDVLAILRKNFPDKTFTGPRDPSIGYHLTADLDLELSLLKKWGGQDDWTSLEKIVMDNLEGVVDN</sequence>
<dbReference type="PANTHER" id="PTHR10366">
    <property type="entry name" value="NAD DEPENDENT EPIMERASE/DEHYDRATASE"/>
    <property type="match status" value="1"/>
</dbReference>
<comment type="caution">
    <text evidence="4">The sequence shown here is derived from an EMBL/GenBank/DDBJ whole genome shotgun (WGS) entry which is preliminary data.</text>
</comment>
<dbReference type="Pfam" id="PF01370">
    <property type="entry name" value="Epimerase"/>
    <property type="match status" value="1"/>
</dbReference>
<evidence type="ECO:0000313" key="4">
    <source>
        <dbReference type="EMBL" id="KAK4442775.1"/>
    </source>
</evidence>
<evidence type="ECO:0000259" key="3">
    <source>
        <dbReference type="Pfam" id="PF01370"/>
    </source>
</evidence>
<accession>A0AAV9G672</accession>
<proteinExistence type="inferred from homology"/>
<evidence type="ECO:0000313" key="5">
    <source>
        <dbReference type="Proteomes" id="UP001321760"/>
    </source>
</evidence>
<dbReference type="Gene3D" id="3.40.50.720">
    <property type="entry name" value="NAD(P)-binding Rossmann-like Domain"/>
    <property type="match status" value="1"/>
</dbReference>
<protein>
    <recommendedName>
        <fullName evidence="3">NAD-dependent epimerase/dehydratase domain-containing protein</fullName>
    </recommendedName>
</protein>
<dbReference type="InterPro" id="IPR050425">
    <property type="entry name" value="NAD(P)_dehydrat-like"/>
</dbReference>
<evidence type="ECO:0000256" key="2">
    <source>
        <dbReference type="ARBA" id="ARBA00023445"/>
    </source>
</evidence>
<dbReference type="PANTHER" id="PTHR10366:SF562">
    <property type="entry name" value="ALDEHYDE REDUCTASE II (AFU_ORTHOLOGUE AFUA_1G11360)"/>
    <property type="match status" value="1"/>
</dbReference>
<keyword evidence="5" id="KW-1185">Reference proteome</keyword>
<organism evidence="4 5">
    <name type="scientific">Podospora aff. communis PSN243</name>
    <dbReference type="NCBI Taxonomy" id="3040156"/>
    <lineage>
        <taxon>Eukaryota</taxon>
        <taxon>Fungi</taxon>
        <taxon>Dikarya</taxon>
        <taxon>Ascomycota</taxon>
        <taxon>Pezizomycotina</taxon>
        <taxon>Sordariomycetes</taxon>
        <taxon>Sordariomycetidae</taxon>
        <taxon>Sordariales</taxon>
        <taxon>Podosporaceae</taxon>
        <taxon>Podospora</taxon>
    </lineage>
</organism>
<dbReference type="SUPFAM" id="SSF51735">
    <property type="entry name" value="NAD(P)-binding Rossmann-fold domains"/>
    <property type="match status" value="1"/>
</dbReference>
<evidence type="ECO:0000256" key="1">
    <source>
        <dbReference type="ARBA" id="ARBA00023002"/>
    </source>
</evidence>
<reference evidence="4" key="1">
    <citation type="journal article" date="2023" name="Mol. Phylogenet. Evol.">
        <title>Genome-scale phylogeny and comparative genomics of the fungal order Sordariales.</title>
        <authorList>
            <person name="Hensen N."/>
            <person name="Bonometti L."/>
            <person name="Westerberg I."/>
            <person name="Brannstrom I.O."/>
            <person name="Guillou S."/>
            <person name="Cros-Aarteil S."/>
            <person name="Calhoun S."/>
            <person name="Haridas S."/>
            <person name="Kuo A."/>
            <person name="Mondo S."/>
            <person name="Pangilinan J."/>
            <person name="Riley R."/>
            <person name="LaButti K."/>
            <person name="Andreopoulos B."/>
            <person name="Lipzen A."/>
            <person name="Chen C."/>
            <person name="Yan M."/>
            <person name="Daum C."/>
            <person name="Ng V."/>
            <person name="Clum A."/>
            <person name="Steindorff A."/>
            <person name="Ohm R.A."/>
            <person name="Martin F."/>
            <person name="Silar P."/>
            <person name="Natvig D.O."/>
            <person name="Lalanne C."/>
            <person name="Gautier V."/>
            <person name="Ament-Velasquez S.L."/>
            <person name="Kruys A."/>
            <person name="Hutchinson M.I."/>
            <person name="Powell A.J."/>
            <person name="Barry K."/>
            <person name="Miller A.N."/>
            <person name="Grigoriev I.V."/>
            <person name="Debuchy R."/>
            <person name="Gladieux P."/>
            <person name="Hiltunen Thoren M."/>
            <person name="Johannesson H."/>
        </authorList>
    </citation>
    <scope>NUCLEOTIDE SEQUENCE</scope>
    <source>
        <strain evidence="4">PSN243</strain>
    </source>
</reference>
<dbReference type="InterPro" id="IPR036291">
    <property type="entry name" value="NAD(P)-bd_dom_sf"/>
</dbReference>
<reference evidence="4" key="2">
    <citation type="submission" date="2023-05" db="EMBL/GenBank/DDBJ databases">
        <authorList>
            <consortium name="Lawrence Berkeley National Laboratory"/>
            <person name="Steindorff A."/>
            <person name="Hensen N."/>
            <person name="Bonometti L."/>
            <person name="Westerberg I."/>
            <person name="Brannstrom I.O."/>
            <person name="Guillou S."/>
            <person name="Cros-Aarteil S."/>
            <person name="Calhoun S."/>
            <person name="Haridas S."/>
            <person name="Kuo A."/>
            <person name="Mondo S."/>
            <person name="Pangilinan J."/>
            <person name="Riley R."/>
            <person name="Labutti K."/>
            <person name="Andreopoulos B."/>
            <person name="Lipzen A."/>
            <person name="Chen C."/>
            <person name="Yanf M."/>
            <person name="Daum C."/>
            <person name="Ng V."/>
            <person name="Clum A."/>
            <person name="Ohm R."/>
            <person name="Martin F."/>
            <person name="Silar P."/>
            <person name="Natvig D."/>
            <person name="Lalanne C."/>
            <person name="Gautier V."/>
            <person name="Ament-Velasquez S.L."/>
            <person name="Kruys A."/>
            <person name="Hutchinson M.I."/>
            <person name="Powell A.J."/>
            <person name="Barry K."/>
            <person name="Miller A.N."/>
            <person name="Grigoriev I.V."/>
            <person name="Debuchy R."/>
            <person name="Gladieux P."/>
            <person name="Thoren M.H."/>
            <person name="Johannesson H."/>
        </authorList>
    </citation>
    <scope>NUCLEOTIDE SEQUENCE</scope>
    <source>
        <strain evidence="4">PSN243</strain>
    </source>
</reference>
<gene>
    <name evidence="4" type="ORF">QBC34DRAFT_443900</name>
</gene>
<dbReference type="Proteomes" id="UP001321760">
    <property type="component" value="Unassembled WGS sequence"/>
</dbReference>
<keyword evidence="1" id="KW-0560">Oxidoreductase</keyword>
<dbReference type="InterPro" id="IPR001509">
    <property type="entry name" value="Epimerase_deHydtase"/>
</dbReference>